<name>A0A8S2DKB8_9BILA</name>
<accession>A0A8S2DKB8</accession>
<dbReference type="Proteomes" id="UP000682733">
    <property type="component" value="Unassembled WGS sequence"/>
</dbReference>
<dbReference type="Proteomes" id="UP000677228">
    <property type="component" value="Unassembled WGS sequence"/>
</dbReference>
<sequence>MDLYTPDPAGAKELNDYLVQIIIYHDHVEGYNKRLDSNFPVHSHIYEYVRLLRDEHVFQHHQAAASEIRAPKRKKLYSNIDNELKKLLHGFVAE</sequence>
<comment type="caution">
    <text evidence="1">The sequence shown here is derived from an EMBL/GenBank/DDBJ whole genome shotgun (WGS) entry which is preliminary data.</text>
</comment>
<reference evidence="1" key="1">
    <citation type="submission" date="2021-02" db="EMBL/GenBank/DDBJ databases">
        <authorList>
            <person name="Nowell W R."/>
        </authorList>
    </citation>
    <scope>NUCLEOTIDE SEQUENCE</scope>
</reference>
<dbReference type="EMBL" id="CAJOBA010004196">
    <property type="protein sequence ID" value="CAF3705937.1"/>
    <property type="molecule type" value="Genomic_DNA"/>
</dbReference>
<gene>
    <name evidence="1" type="ORF">OVA965_LOCUS11050</name>
    <name evidence="2" type="ORF">TMI583_LOCUS11045</name>
</gene>
<evidence type="ECO:0000313" key="1">
    <source>
        <dbReference type="EMBL" id="CAF0929108.1"/>
    </source>
</evidence>
<evidence type="ECO:0000313" key="2">
    <source>
        <dbReference type="EMBL" id="CAF3705937.1"/>
    </source>
</evidence>
<proteinExistence type="predicted"/>
<protein>
    <submittedName>
        <fullName evidence="1">Uncharacterized protein</fullName>
    </submittedName>
</protein>
<organism evidence="1 3">
    <name type="scientific">Didymodactylos carnosus</name>
    <dbReference type="NCBI Taxonomy" id="1234261"/>
    <lineage>
        <taxon>Eukaryota</taxon>
        <taxon>Metazoa</taxon>
        <taxon>Spiralia</taxon>
        <taxon>Gnathifera</taxon>
        <taxon>Rotifera</taxon>
        <taxon>Eurotatoria</taxon>
        <taxon>Bdelloidea</taxon>
        <taxon>Philodinida</taxon>
        <taxon>Philodinidae</taxon>
        <taxon>Didymodactylos</taxon>
    </lineage>
</organism>
<evidence type="ECO:0000313" key="3">
    <source>
        <dbReference type="Proteomes" id="UP000677228"/>
    </source>
</evidence>
<dbReference type="AlphaFoldDB" id="A0A8S2DKB8"/>
<dbReference type="EMBL" id="CAJNOK010004195">
    <property type="protein sequence ID" value="CAF0929108.1"/>
    <property type="molecule type" value="Genomic_DNA"/>
</dbReference>